<name>A0A9W7MP63_HIBTR</name>
<comment type="caution">
    <text evidence="3">The sequence shown here is derived from an EMBL/GenBank/DDBJ whole genome shotgun (WGS) entry which is preliminary data.</text>
</comment>
<evidence type="ECO:0000313" key="4">
    <source>
        <dbReference type="Proteomes" id="UP001165190"/>
    </source>
</evidence>
<keyword evidence="4" id="KW-1185">Reference proteome</keyword>
<dbReference type="SUPFAM" id="SSF53474">
    <property type="entry name" value="alpha/beta-Hydrolases"/>
    <property type="match status" value="1"/>
</dbReference>
<feature type="domain" description="AB hydrolase-1" evidence="2">
    <location>
        <begin position="130"/>
        <end position="336"/>
    </location>
</feature>
<dbReference type="EMBL" id="BSYR01000048">
    <property type="protein sequence ID" value="GMJ07677.1"/>
    <property type="molecule type" value="Genomic_DNA"/>
</dbReference>
<gene>
    <name evidence="3" type="ORF">HRI_004436900</name>
</gene>
<dbReference type="AlphaFoldDB" id="A0A9W7MP63"/>
<accession>A0A9W7MP63</accession>
<evidence type="ECO:0000313" key="3">
    <source>
        <dbReference type="EMBL" id="GMJ07677.1"/>
    </source>
</evidence>
<dbReference type="InterPro" id="IPR000073">
    <property type="entry name" value="AB_hydrolase_1"/>
</dbReference>
<sequence>MRNIFPPIRFFFFFWLSHGTPENTDHSNAVINGTDKIRSQFLHLLRTRRSPQVPLTVEPAKPVQHPLFQKVPPPTFSEAMESCPKADIENLKERLKEENLYLHTEAGEQGKLPVLILSLKDSKLKRRPAVVFLHSTNMNKEWVRPLLEAYASREYIAVAIDSRYHGERARNLTTYRDALVSSWIKGDTMPFLFDTVWDLIKLADYLTERKDIHPKRIGITGESLGGMHAWFAAFADTRYAVAAPIIGVQGFRWAVENDKWQARVDSIKPVFEEARIDLGKSAIDKDVVKKVWDRIAPGLASKFDSPSSIPAIAPRPLLILNGADDPRCPLDGIKAPTKRARKAYAKARASNKFKLMAQPRIGHKMTPLMVKEASDWMDRFLKQ</sequence>
<feature type="chain" id="PRO_5040970169" description="AB hydrolase-1 domain-containing protein" evidence="1">
    <location>
        <begin position="20"/>
        <end position="383"/>
    </location>
</feature>
<organism evidence="3 4">
    <name type="scientific">Hibiscus trionum</name>
    <name type="common">Flower of an hour</name>
    <dbReference type="NCBI Taxonomy" id="183268"/>
    <lineage>
        <taxon>Eukaryota</taxon>
        <taxon>Viridiplantae</taxon>
        <taxon>Streptophyta</taxon>
        <taxon>Embryophyta</taxon>
        <taxon>Tracheophyta</taxon>
        <taxon>Spermatophyta</taxon>
        <taxon>Magnoliopsida</taxon>
        <taxon>eudicotyledons</taxon>
        <taxon>Gunneridae</taxon>
        <taxon>Pentapetalae</taxon>
        <taxon>rosids</taxon>
        <taxon>malvids</taxon>
        <taxon>Malvales</taxon>
        <taxon>Malvaceae</taxon>
        <taxon>Malvoideae</taxon>
        <taxon>Hibiscus</taxon>
    </lineage>
</organism>
<proteinExistence type="predicted"/>
<evidence type="ECO:0000259" key="2">
    <source>
        <dbReference type="Pfam" id="PF12697"/>
    </source>
</evidence>
<evidence type="ECO:0000256" key="1">
    <source>
        <dbReference type="SAM" id="SignalP"/>
    </source>
</evidence>
<dbReference type="Pfam" id="PF12697">
    <property type="entry name" value="Abhydrolase_6"/>
    <property type="match status" value="1"/>
</dbReference>
<dbReference type="PANTHER" id="PTHR47381">
    <property type="entry name" value="ALPHA/BETA-HYDROLASES SUPERFAMILY PROTEIN"/>
    <property type="match status" value="1"/>
</dbReference>
<dbReference type="Proteomes" id="UP001165190">
    <property type="component" value="Unassembled WGS sequence"/>
</dbReference>
<dbReference type="OrthoDB" id="2152248at2759"/>
<keyword evidence="1" id="KW-0732">Signal</keyword>
<protein>
    <recommendedName>
        <fullName evidence="2">AB hydrolase-1 domain-containing protein</fullName>
    </recommendedName>
</protein>
<reference evidence="3" key="1">
    <citation type="submission" date="2023-05" db="EMBL/GenBank/DDBJ databases">
        <title>Genome and transcriptome analyses reveal genes involved in the formation of fine ridges on petal epidermal cells in Hibiscus trionum.</title>
        <authorList>
            <person name="Koshimizu S."/>
            <person name="Masuda S."/>
            <person name="Ishii T."/>
            <person name="Shirasu K."/>
            <person name="Hoshino A."/>
            <person name="Arita M."/>
        </authorList>
    </citation>
    <scope>NUCLEOTIDE SEQUENCE</scope>
    <source>
        <strain evidence="3">Hamamatsu line</strain>
    </source>
</reference>
<dbReference type="InterPro" id="IPR029058">
    <property type="entry name" value="AB_hydrolase_fold"/>
</dbReference>
<dbReference type="PANTHER" id="PTHR47381:SF3">
    <property type="entry name" value="ALPHA_BETA-HYDROLASES SUPERFAMILY PROTEIN"/>
    <property type="match status" value="1"/>
</dbReference>
<dbReference type="Gene3D" id="3.40.50.1820">
    <property type="entry name" value="alpha/beta hydrolase"/>
    <property type="match status" value="1"/>
</dbReference>
<feature type="signal peptide" evidence="1">
    <location>
        <begin position="1"/>
        <end position="19"/>
    </location>
</feature>